<dbReference type="Proteomes" id="UP000606935">
    <property type="component" value="Unassembled WGS sequence"/>
</dbReference>
<sequence length="517" mass="56719">MAQPLIRAFVCTVLFVIAQIILLLMGSQDYIVITVTAVIFFCCLYWMGHRAANKLQATVETKKNNILPEADNVIVATSKMAIGAADVSYCIDGLIRELGKSVEDSQQIGRATDEQNQVSLALNESLEQVGNTYHQTDEASRHAHQQLQENAERIERLVVSISEAVTKLQQLRDSADDIQRITDVINQVAEQTNLLALNAAIEAARAGEQGRGFAVVADEVRALAGKTAVATEDIAKMLGTVHQQSMQTSALMQDIETSGYQVKDELQSLCSGFAQISQEVSGVSVNISQMVSASANLTASSEDIRAAIASISGGLSTIEANGLTVAEQATHLSEQTESIFRDLAEYAQESFYLPIFRQAQQAAAEIAGLFEQALAQGTLTDSQVFDQNYQPIAGTNPVKYHTRYDKFTDQHFPAIQEPILTRIKGALYAGAVDVNGYFPTHNHRYSQPLSGDYAKDLVNNRTKRLFDDRTGRRCGANTDVLLLQTYKRDTGEVMHDLSVPIRVRGRHWGGFRIGFKP</sequence>
<proteinExistence type="inferred from homology"/>
<feature type="transmembrane region" description="Helical" evidence="5">
    <location>
        <begin position="30"/>
        <end position="48"/>
    </location>
</feature>
<dbReference type="EMBL" id="BMLS01000002">
    <property type="protein sequence ID" value="GGO68596.1"/>
    <property type="molecule type" value="Genomic_DNA"/>
</dbReference>
<accession>A0A918DID1</accession>
<name>A0A918DID1_9ALTE</name>
<gene>
    <name evidence="7" type="ORF">GCM10010982_17880</name>
</gene>
<dbReference type="GO" id="GO:0004888">
    <property type="term" value="F:transmembrane signaling receptor activity"/>
    <property type="evidence" value="ECO:0007669"/>
    <property type="project" value="InterPro"/>
</dbReference>
<dbReference type="PANTHER" id="PTHR32089:SF120">
    <property type="entry name" value="METHYL-ACCEPTING CHEMOTAXIS PROTEIN TLPQ"/>
    <property type="match status" value="1"/>
</dbReference>
<dbReference type="PRINTS" id="PR00260">
    <property type="entry name" value="CHEMTRNSDUCR"/>
</dbReference>
<evidence type="ECO:0000313" key="7">
    <source>
        <dbReference type="EMBL" id="GGO68596.1"/>
    </source>
</evidence>
<keyword evidence="5" id="KW-0812">Transmembrane</keyword>
<evidence type="ECO:0000256" key="4">
    <source>
        <dbReference type="PROSITE-ProRule" id="PRU00284"/>
    </source>
</evidence>
<organism evidence="7 8">
    <name type="scientific">Bowmanella pacifica</name>
    <dbReference type="NCBI Taxonomy" id="502051"/>
    <lineage>
        <taxon>Bacteria</taxon>
        <taxon>Pseudomonadati</taxon>
        <taxon>Pseudomonadota</taxon>
        <taxon>Gammaproteobacteria</taxon>
        <taxon>Alteromonadales</taxon>
        <taxon>Alteromonadaceae</taxon>
        <taxon>Bowmanella</taxon>
    </lineage>
</organism>
<reference evidence="7" key="2">
    <citation type="submission" date="2020-09" db="EMBL/GenBank/DDBJ databases">
        <authorList>
            <person name="Sun Q."/>
            <person name="Zhou Y."/>
        </authorList>
    </citation>
    <scope>NUCLEOTIDE SEQUENCE</scope>
    <source>
        <strain evidence="7">CGMCC 1.7086</strain>
    </source>
</reference>
<dbReference type="SUPFAM" id="SSF58104">
    <property type="entry name" value="Methyl-accepting chemotaxis protein (MCP) signaling domain"/>
    <property type="match status" value="1"/>
</dbReference>
<protein>
    <submittedName>
        <fullName evidence="7">Chemotaxis transducer</fullName>
    </submittedName>
</protein>
<keyword evidence="8" id="KW-1185">Reference proteome</keyword>
<feature type="domain" description="Methyl-accepting transducer" evidence="6">
    <location>
        <begin position="76"/>
        <end position="312"/>
    </location>
</feature>
<dbReference type="PROSITE" id="PS50111">
    <property type="entry name" value="CHEMOTAXIS_TRANSDUC_2"/>
    <property type="match status" value="1"/>
</dbReference>
<evidence type="ECO:0000256" key="1">
    <source>
        <dbReference type="ARBA" id="ARBA00004370"/>
    </source>
</evidence>
<keyword evidence="2 4" id="KW-0807">Transducer</keyword>
<dbReference type="Pfam" id="PF00015">
    <property type="entry name" value="MCPsignal"/>
    <property type="match status" value="1"/>
</dbReference>
<dbReference type="InterPro" id="IPR004089">
    <property type="entry name" value="MCPsignal_dom"/>
</dbReference>
<keyword evidence="5" id="KW-0472">Membrane</keyword>
<dbReference type="GO" id="GO:0007165">
    <property type="term" value="P:signal transduction"/>
    <property type="evidence" value="ECO:0007669"/>
    <property type="project" value="UniProtKB-KW"/>
</dbReference>
<reference evidence="7" key="1">
    <citation type="journal article" date="2014" name="Int. J. Syst. Evol. Microbiol.">
        <title>Complete genome sequence of Corynebacterium casei LMG S-19264T (=DSM 44701T), isolated from a smear-ripened cheese.</title>
        <authorList>
            <consortium name="US DOE Joint Genome Institute (JGI-PGF)"/>
            <person name="Walter F."/>
            <person name="Albersmeier A."/>
            <person name="Kalinowski J."/>
            <person name="Ruckert C."/>
        </authorList>
    </citation>
    <scope>NUCLEOTIDE SEQUENCE</scope>
    <source>
        <strain evidence="7">CGMCC 1.7086</strain>
    </source>
</reference>
<feature type="transmembrane region" description="Helical" evidence="5">
    <location>
        <begin position="6"/>
        <end position="25"/>
    </location>
</feature>
<dbReference type="AlphaFoldDB" id="A0A918DID1"/>
<comment type="similarity">
    <text evidence="3">Belongs to the methyl-accepting chemotaxis (MCP) protein family.</text>
</comment>
<keyword evidence="5" id="KW-1133">Transmembrane helix</keyword>
<comment type="caution">
    <text evidence="7">The sequence shown here is derived from an EMBL/GenBank/DDBJ whole genome shotgun (WGS) entry which is preliminary data.</text>
</comment>
<evidence type="ECO:0000256" key="5">
    <source>
        <dbReference type="SAM" id="Phobius"/>
    </source>
</evidence>
<dbReference type="PANTHER" id="PTHR32089">
    <property type="entry name" value="METHYL-ACCEPTING CHEMOTAXIS PROTEIN MCPB"/>
    <property type="match status" value="1"/>
</dbReference>
<comment type="subcellular location">
    <subcellularLocation>
        <location evidence="1">Membrane</location>
    </subcellularLocation>
</comment>
<dbReference type="RefSeq" id="WP_188693426.1">
    <property type="nucleotide sequence ID" value="NZ_BMLS01000002.1"/>
</dbReference>
<dbReference type="SMART" id="SM00283">
    <property type="entry name" value="MA"/>
    <property type="match status" value="1"/>
</dbReference>
<dbReference type="GO" id="GO:0006935">
    <property type="term" value="P:chemotaxis"/>
    <property type="evidence" value="ECO:0007669"/>
    <property type="project" value="InterPro"/>
</dbReference>
<dbReference type="InterPro" id="IPR004090">
    <property type="entry name" value="Chemotax_Me-accpt_rcpt"/>
</dbReference>
<evidence type="ECO:0000256" key="3">
    <source>
        <dbReference type="ARBA" id="ARBA00029447"/>
    </source>
</evidence>
<evidence type="ECO:0000313" key="8">
    <source>
        <dbReference type="Proteomes" id="UP000606935"/>
    </source>
</evidence>
<dbReference type="Gene3D" id="1.10.287.950">
    <property type="entry name" value="Methyl-accepting chemotaxis protein"/>
    <property type="match status" value="1"/>
</dbReference>
<dbReference type="CDD" id="cd11386">
    <property type="entry name" value="MCP_signal"/>
    <property type="match status" value="1"/>
</dbReference>
<evidence type="ECO:0000256" key="2">
    <source>
        <dbReference type="ARBA" id="ARBA00023224"/>
    </source>
</evidence>
<dbReference type="GO" id="GO:0016020">
    <property type="term" value="C:membrane"/>
    <property type="evidence" value="ECO:0007669"/>
    <property type="project" value="UniProtKB-SubCell"/>
</dbReference>
<evidence type="ECO:0000259" key="6">
    <source>
        <dbReference type="PROSITE" id="PS50111"/>
    </source>
</evidence>